<dbReference type="KEGG" id="ggr:HKW67_05205"/>
<reference evidence="9 10" key="1">
    <citation type="submission" date="2020-05" db="EMBL/GenBank/DDBJ databases">
        <title>Complete genome sequence of Gemmatimonas greenlandica TET16.</title>
        <authorList>
            <person name="Zeng Y."/>
        </authorList>
    </citation>
    <scope>NUCLEOTIDE SEQUENCE [LARGE SCALE GENOMIC DNA]</scope>
    <source>
        <strain evidence="9 10">TET16</strain>
    </source>
</reference>
<dbReference type="CDD" id="cd14014">
    <property type="entry name" value="STKc_PknB_like"/>
    <property type="match status" value="1"/>
</dbReference>
<feature type="region of interest" description="Disordered" evidence="7">
    <location>
        <begin position="368"/>
        <end position="390"/>
    </location>
</feature>
<evidence type="ECO:0000256" key="6">
    <source>
        <dbReference type="ARBA" id="ARBA00022840"/>
    </source>
</evidence>
<proteinExistence type="predicted"/>
<evidence type="ECO:0000256" key="5">
    <source>
        <dbReference type="ARBA" id="ARBA00022777"/>
    </source>
</evidence>
<keyword evidence="3" id="KW-0808">Transferase</keyword>
<dbReference type="SMART" id="SM00220">
    <property type="entry name" value="S_TKc"/>
    <property type="match status" value="1"/>
</dbReference>
<keyword evidence="4" id="KW-0547">Nucleotide-binding</keyword>
<accession>A0A6M4IQ11</accession>
<dbReference type="Proteomes" id="UP000500938">
    <property type="component" value="Chromosome"/>
</dbReference>
<evidence type="ECO:0000259" key="8">
    <source>
        <dbReference type="PROSITE" id="PS50011"/>
    </source>
</evidence>
<evidence type="ECO:0000313" key="10">
    <source>
        <dbReference type="Proteomes" id="UP000500938"/>
    </source>
</evidence>
<dbReference type="FunFam" id="1.10.510.10:FF:000021">
    <property type="entry name" value="Serine/threonine protein kinase"/>
    <property type="match status" value="1"/>
</dbReference>
<dbReference type="Pfam" id="PF00069">
    <property type="entry name" value="Pkinase"/>
    <property type="match status" value="1"/>
</dbReference>
<sequence>MPDRYLGQIISKYQVTRLLGSGAFSWVYEAIDQDLEIPVALKILRPEFSGQDVAEARFRREAATAARLRHRNIVTVRDVGQVDGTVFVAMDLHPLTLGRRLALAGRLPEAECIRIGTDVAAALSIAHAGGVIHRDIKPDNILLSTDGEAVVADFGLARALAGAASLSATNQVMGTPHYFSPEQARGQEIDGRSDLYALGITLYRAATGHLPFEGDDWYAVAKHHIETAPAPPRTFAPELSPEFEAVILRLLAKQPEQRYQSATQLLDALGALPGAPLRSVFTPHLGSHTVDAFPAVRGANGRTALVAAMLLLGAAMTWFTLRDRSASTALGGPTLGDSAPLAATPPADTGPIADSALGARIVSLADSTAARTTRSPARDSLRTAAPTRAPRATAARTARLEIVAADSARLYVDNRLVGTGRFSGDFPVGAKLAVRAVIANASTSCSTAVRDTVVTLKAGDRVGVSLPVRGCAVVSYDVTPRDARVTFTSLDGGPSVELRADSARALSLPEGRYEVRIQAPRCVMGTDTLQVAFRADGAPITRRFLLICS</sequence>
<evidence type="ECO:0000256" key="3">
    <source>
        <dbReference type="ARBA" id="ARBA00022679"/>
    </source>
</evidence>
<dbReference type="InterPro" id="IPR008271">
    <property type="entry name" value="Ser/Thr_kinase_AS"/>
</dbReference>
<evidence type="ECO:0000256" key="1">
    <source>
        <dbReference type="ARBA" id="ARBA00012513"/>
    </source>
</evidence>
<dbReference type="PROSITE" id="PS00108">
    <property type="entry name" value="PROTEIN_KINASE_ST"/>
    <property type="match status" value="1"/>
</dbReference>
<keyword evidence="10" id="KW-1185">Reference proteome</keyword>
<feature type="domain" description="Protein kinase" evidence="8">
    <location>
        <begin position="13"/>
        <end position="272"/>
    </location>
</feature>
<evidence type="ECO:0000256" key="7">
    <source>
        <dbReference type="SAM" id="MobiDB-lite"/>
    </source>
</evidence>
<dbReference type="SUPFAM" id="SSF56112">
    <property type="entry name" value="Protein kinase-like (PK-like)"/>
    <property type="match status" value="1"/>
</dbReference>
<dbReference type="PANTHER" id="PTHR43289">
    <property type="entry name" value="MITOGEN-ACTIVATED PROTEIN KINASE KINASE KINASE 20-RELATED"/>
    <property type="match status" value="1"/>
</dbReference>
<dbReference type="InterPro" id="IPR000719">
    <property type="entry name" value="Prot_kinase_dom"/>
</dbReference>
<protein>
    <recommendedName>
        <fullName evidence="1">non-specific serine/threonine protein kinase</fullName>
        <ecNumber evidence="1">2.7.11.1</ecNumber>
    </recommendedName>
</protein>
<evidence type="ECO:0000313" key="9">
    <source>
        <dbReference type="EMBL" id="QJR34952.1"/>
    </source>
</evidence>
<dbReference type="EC" id="2.7.11.1" evidence="1"/>
<dbReference type="Gene3D" id="3.30.200.20">
    <property type="entry name" value="Phosphorylase Kinase, domain 1"/>
    <property type="match status" value="1"/>
</dbReference>
<organism evidence="9 10">
    <name type="scientific">Gemmatimonas groenlandica</name>
    <dbReference type="NCBI Taxonomy" id="2732249"/>
    <lineage>
        <taxon>Bacteria</taxon>
        <taxon>Pseudomonadati</taxon>
        <taxon>Gemmatimonadota</taxon>
        <taxon>Gemmatimonadia</taxon>
        <taxon>Gemmatimonadales</taxon>
        <taxon>Gemmatimonadaceae</taxon>
        <taxon>Gemmatimonas</taxon>
    </lineage>
</organism>
<dbReference type="GO" id="GO:0005524">
    <property type="term" value="F:ATP binding"/>
    <property type="evidence" value="ECO:0007669"/>
    <property type="project" value="UniProtKB-KW"/>
</dbReference>
<keyword evidence="6" id="KW-0067">ATP-binding</keyword>
<dbReference type="PANTHER" id="PTHR43289:SF6">
    <property type="entry name" value="SERINE_THREONINE-PROTEIN KINASE NEKL-3"/>
    <property type="match status" value="1"/>
</dbReference>
<dbReference type="EMBL" id="CP053085">
    <property type="protein sequence ID" value="QJR34952.1"/>
    <property type="molecule type" value="Genomic_DNA"/>
</dbReference>
<keyword evidence="5 9" id="KW-0418">Kinase</keyword>
<dbReference type="RefSeq" id="WP_171224379.1">
    <property type="nucleotide sequence ID" value="NZ_CP053085.1"/>
</dbReference>
<gene>
    <name evidence="9" type="ORF">HKW67_05205</name>
</gene>
<evidence type="ECO:0000256" key="2">
    <source>
        <dbReference type="ARBA" id="ARBA00022527"/>
    </source>
</evidence>
<name>A0A6M4IQ11_9BACT</name>
<evidence type="ECO:0000256" key="4">
    <source>
        <dbReference type="ARBA" id="ARBA00022741"/>
    </source>
</evidence>
<dbReference type="Gene3D" id="1.10.510.10">
    <property type="entry name" value="Transferase(Phosphotransferase) domain 1"/>
    <property type="match status" value="1"/>
</dbReference>
<dbReference type="PROSITE" id="PS50011">
    <property type="entry name" value="PROTEIN_KINASE_DOM"/>
    <property type="match status" value="1"/>
</dbReference>
<dbReference type="InterPro" id="IPR011009">
    <property type="entry name" value="Kinase-like_dom_sf"/>
</dbReference>
<dbReference type="AlphaFoldDB" id="A0A6M4IQ11"/>
<keyword evidence="2 9" id="KW-0723">Serine/threonine-protein kinase</keyword>
<dbReference type="GO" id="GO:0004674">
    <property type="term" value="F:protein serine/threonine kinase activity"/>
    <property type="evidence" value="ECO:0007669"/>
    <property type="project" value="UniProtKB-KW"/>
</dbReference>